<evidence type="ECO:0000313" key="2">
    <source>
        <dbReference type="Proteomes" id="UP000308037"/>
    </source>
</evidence>
<dbReference type="RefSeq" id="WP_137275877.1">
    <property type="nucleotide sequence ID" value="NZ_QKNX01000002.1"/>
</dbReference>
<dbReference type="Proteomes" id="UP000308037">
    <property type="component" value="Unassembled WGS sequence"/>
</dbReference>
<sequence length="95" mass="10313">MRLVQLLLSEAHRESALSILDDGAYDDLELVTTSVEFVVVSGSAPPDVTVVFYRPVGASYPTLASDLAASIREPTDRDVNVRVEFVDVQRFDAAG</sequence>
<keyword evidence="2" id="KW-1185">Reference proteome</keyword>
<proteinExistence type="predicted"/>
<evidence type="ECO:0000313" key="1">
    <source>
        <dbReference type="EMBL" id="TKR25975.1"/>
    </source>
</evidence>
<comment type="caution">
    <text evidence="1">The sequence shown here is derived from an EMBL/GenBank/DDBJ whole genome shotgun (WGS) entry which is preliminary data.</text>
</comment>
<gene>
    <name evidence="1" type="ORF">DM868_05635</name>
</gene>
<dbReference type="OrthoDB" id="3266at2157"/>
<accession>A0A4U5JBJ2</accession>
<name>A0A4U5JBJ2_9EURY</name>
<dbReference type="EMBL" id="QKNX01000002">
    <property type="protein sequence ID" value="TKR25975.1"/>
    <property type="molecule type" value="Genomic_DNA"/>
</dbReference>
<dbReference type="AlphaFoldDB" id="A0A4U5JBJ2"/>
<reference evidence="1 2" key="1">
    <citation type="submission" date="2019-04" db="EMBL/GenBank/DDBJ databases">
        <title>Natronomonas sp. F20-122 a newhaloarchaeon isolated from a saline saltern of Isla Bacuta, Huelva, Spain.</title>
        <authorList>
            <person name="Duran-Viseras A."/>
            <person name="Sanchez-Porro C."/>
            <person name="Ventosa A."/>
        </authorList>
    </citation>
    <scope>NUCLEOTIDE SEQUENCE [LARGE SCALE GENOMIC DNA]</scope>
    <source>
        <strain evidence="1 2">F20-122</strain>
    </source>
</reference>
<protein>
    <submittedName>
        <fullName evidence="1">Uncharacterized protein</fullName>
    </submittedName>
</protein>
<organism evidence="1 2">
    <name type="scientific">Natronomonas salsuginis</name>
    <dbReference type="NCBI Taxonomy" id="2217661"/>
    <lineage>
        <taxon>Archaea</taxon>
        <taxon>Methanobacteriati</taxon>
        <taxon>Methanobacteriota</taxon>
        <taxon>Stenosarchaea group</taxon>
        <taxon>Halobacteria</taxon>
        <taxon>Halobacteriales</taxon>
        <taxon>Natronomonadaceae</taxon>
        <taxon>Natronomonas</taxon>
    </lineage>
</organism>